<keyword evidence="8" id="KW-0349">Heme</keyword>
<evidence type="ECO:0000256" key="9">
    <source>
        <dbReference type="SAM" id="Phobius"/>
    </source>
</evidence>
<keyword evidence="9" id="KW-1133">Transmembrane helix</keyword>
<gene>
    <name evidence="10" type="ORF">A0H81_01401</name>
</gene>
<dbReference type="EMBL" id="LUGG01000001">
    <property type="protein sequence ID" value="OBZ79546.1"/>
    <property type="molecule type" value="Genomic_DNA"/>
</dbReference>
<dbReference type="GO" id="GO:0004497">
    <property type="term" value="F:monooxygenase activity"/>
    <property type="evidence" value="ECO:0007669"/>
    <property type="project" value="UniProtKB-KW"/>
</dbReference>
<dbReference type="Gene3D" id="1.10.630.10">
    <property type="entry name" value="Cytochrome P450"/>
    <property type="match status" value="1"/>
</dbReference>
<keyword evidence="5" id="KW-0560">Oxidoreductase</keyword>
<evidence type="ECO:0000256" key="3">
    <source>
        <dbReference type="ARBA" id="ARBA00010617"/>
    </source>
</evidence>
<dbReference type="GO" id="GO:0005506">
    <property type="term" value="F:iron ion binding"/>
    <property type="evidence" value="ECO:0007669"/>
    <property type="project" value="InterPro"/>
</dbReference>
<feature type="transmembrane region" description="Helical" evidence="9">
    <location>
        <begin position="66"/>
        <end position="86"/>
    </location>
</feature>
<dbReference type="InterPro" id="IPR001128">
    <property type="entry name" value="Cyt_P450"/>
</dbReference>
<keyword evidence="9" id="KW-0812">Transmembrane</keyword>
<reference evidence="10 11" key="1">
    <citation type="submission" date="2016-03" db="EMBL/GenBank/DDBJ databases">
        <title>Whole genome sequencing of Grifola frondosa 9006-11.</title>
        <authorList>
            <person name="Min B."/>
            <person name="Park H."/>
            <person name="Kim J.-G."/>
            <person name="Cho H."/>
            <person name="Oh Y.-L."/>
            <person name="Kong W.-S."/>
            <person name="Choi I.-G."/>
        </authorList>
    </citation>
    <scope>NUCLEOTIDE SEQUENCE [LARGE SCALE GENOMIC DNA]</scope>
    <source>
        <strain evidence="10 11">9006-11</strain>
    </source>
</reference>
<dbReference type="OrthoDB" id="6692864at2759"/>
<evidence type="ECO:0000256" key="1">
    <source>
        <dbReference type="ARBA" id="ARBA00001971"/>
    </source>
</evidence>
<dbReference type="PANTHER" id="PTHR24305:SF187">
    <property type="entry name" value="P450, PUTATIVE (EUROFUNG)-RELATED"/>
    <property type="match status" value="1"/>
</dbReference>
<dbReference type="PRINTS" id="PR00465">
    <property type="entry name" value="EP450IV"/>
</dbReference>
<feature type="transmembrane region" description="Helical" evidence="9">
    <location>
        <begin position="44"/>
        <end position="60"/>
    </location>
</feature>
<evidence type="ECO:0000256" key="5">
    <source>
        <dbReference type="ARBA" id="ARBA00023002"/>
    </source>
</evidence>
<dbReference type="PANTHER" id="PTHR24305">
    <property type="entry name" value="CYTOCHROME P450"/>
    <property type="match status" value="1"/>
</dbReference>
<comment type="cofactor">
    <cofactor evidence="1 8">
        <name>heme</name>
        <dbReference type="ChEBI" id="CHEBI:30413"/>
    </cofactor>
</comment>
<keyword evidence="7" id="KW-0503">Monooxygenase</keyword>
<dbReference type="Proteomes" id="UP000092993">
    <property type="component" value="Unassembled WGS sequence"/>
</dbReference>
<organism evidence="10 11">
    <name type="scientific">Grifola frondosa</name>
    <name type="common">Maitake</name>
    <name type="synonym">Polyporus frondosus</name>
    <dbReference type="NCBI Taxonomy" id="5627"/>
    <lineage>
        <taxon>Eukaryota</taxon>
        <taxon>Fungi</taxon>
        <taxon>Dikarya</taxon>
        <taxon>Basidiomycota</taxon>
        <taxon>Agaricomycotina</taxon>
        <taxon>Agaricomycetes</taxon>
        <taxon>Polyporales</taxon>
        <taxon>Grifolaceae</taxon>
        <taxon>Grifola</taxon>
    </lineage>
</organism>
<comment type="caution">
    <text evidence="10">The sequence shown here is derived from an EMBL/GenBank/DDBJ whole genome shotgun (WGS) entry which is preliminary data.</text>
</comment>
<dbReference type="SUPFAM" id="SSF48264">
    <property type="entry name" value="Cytochrome P450"/>
    <property type="match status" value="1"/>
</dbReference>
<feature type="binding site" description="axial binding residue" evidence="8">
    <location>
        <position position="500"/>
    </location>
    <ligand>
        <name>heme</name>
        <dbReference type="ChEBI" id="CHEBI:30413"/>
    </ligand>
    <ligandPart>
        <name>Fe</name>
        <dbReference type="ChEBI" id="CHEBI:18248"/>
    </ligandPart>
</feature>
<evidence type="ECO:0000256" key="2">
    <source>
        <dbReference type="ARBA" id="ARBA00005179"/>
    </source>
</evidence>
<evidence type="ECO:0008006" key="12">
    <source>
        <dbReference type="Google" id="ProtNLM"/>
    </source>
</evidence>
<comment type="pathway">
    <text evidence="2">Secondary metabolite biosynthesis.</text>
</comment>
<dbReference type="CDD" id="cd11061">
    <property type="entry name" value="CYP67-like"/>
    <property type="match status" value="1"/>
</dbReference>
<evidence type="ECO:0000313" key="11">
    <source>
        <dbReference type="Proteomes" id="UP000092993"/>
    </source>
</evidence>
<keyword evidence="4 8" id="KW-0479">Metal-binding</keyword>
<dbReference type="PRINTS" id="PR00385">
    <property type="entry name" value="P450"/>
</dbReference>
<dbReference type="InterPro" id="IPR036396">
    <property type="entry name" value="Cyt_P450_sf"/>
</dbReference>
<dbReference type="InterPro" id="IPR002403">
    <property type="entry name" value="Cyt_P450_E_grp-IV"/>
</dbReference>
<dbReference type="InterPro" id="IPR050121">
    <property type="entry name" value="Cytochrome_P450_monoxygenase"/>
</dbReference>
<evidence type="ECO:0000256" key="8">
    <source>
        <dbReference type="PIRSR" id="PIRSR602403-1"/>
    </source>
</evidence>
<keyword evidence="6 8" id="KW-0408">Iron</keyword>
<evidence type="ECO:0000256" key="4">
    <source>
        <dbReference type="ARBA" id="ARBA00022723"/>
    </source>
</evidence>
<evidence type="ECO:0000313" key="10">
    <source>
        <dbReference type="EMBL" id="OBZ79546.1"/>
    </source>
</evidence>
<dbReference type="GO" id="GO:0020037">
    <property type="term" value="F:heme binding"/>
    <property type="evidence" value="ECO:0007669"/>
    <property type="project" value="InterPro"/>
</dbReference>
<dbReference type="Pfam" id="PF00067">
    <property type="entry name" value="p450"/>
    <property type="match status" value="1"/>
</dbReference>
<sequence>MLPDHRASGATLPLRDALLAVGVSALATHIIFKRYEPNHIPTHIFLLLVPPSVLSILFPSNFSVSFALLVSFATYLSSLILSIVAYRLSPLHPLAQYPGPLLHKVSKLWMARITRTGKRHLYLQALHQHYGDIVRIGPNEVSICNVSAILPLMGTTGLPKGPHWVGRTAGTTQKPLIAIDDLQEHARRRKYWNRAFSTASLKGYEEIVAKRAGQLADSLAEQEAEVDLSKWISWFTYDFMSDMAFGGGSEMLRNGDQGSVWHLMEEGIVMADTMGQIPWSGVYARYIPSIGKDTKAMRRHGTELAAKRIKAGSLRKDLFHYLNNEDGFDASPPTAQVISDGALAMIAGSDTTASVLTSLFFCLLSHRETYDCLQAEIDSYFPPGENALDTRYHAEMPYLNAVLNETLRLFPAVIGGSQRIAKKGSGGKAVGPFFLPEETCAFVHFYSIHRDPRYFSPLPESFWPERWLIASGESTAQGEMKKIVHEPTAFIPFSFGPANCVGKNLALQEMRMVVCLVMQKLEMRLPEGYNPKDFEEGLQDFFVVKKPRLPALIKRRENARV</sequence>
<dbReference type="STRING" id="5627.A0A1C7MT47"/>
<comment type="similarity">
    <text evidence="3">Belongs to the cytochrome P450 family.</text>
</comment>
<keyword evidence="11" id="KW-1185">Reference proteome</keyword>
<evidence type="ECO:0000256" key="7">
    <source>
        <dbReference type="ARBA" id="ARBA00023033"/>
    </source>
</evidence>
<name>A0A1C7MT47_GRIFR</name>
<dbReference type="OMA" id="NSDTFGH"/>
<proteinExistence type="inferred from homology"/>
<dbReference type="AlphaFoldDB" id="A0A1C7MT47"/>
<protein>
    <recommendedName>
        <fullName evidence="12">Cytochrome P450 67</fullName>
    </recommendedName>
</protein>
<evidence type="ECO:0000256" key="6">
    <source>
        <dbReference type="ARBA" id="ARBA00023004"/>
    </source>
</evidence>
<keyword evidence="9" id="KW-0472">Membrane</keyword>
<dbReference type="GO" id="GO:0016705">
    <property type="term" value="F:oxidoreductase activity, acting on paired donors, with incorporation or reduction of molecular oxygen"/>
    <property type="evidence" value="ECO:0007669"/>
    <property type="project" value="InterPro"/>
</dbReference>
<accession>A0A1C7MT47</accession>